<sequence>MFDTDTGAARRNFLQHAMQISLFMRHGGALVVYAVVLVSAPRISVAGVVFAGLAGACSLYRLLTRSATPRIIAIDYAVTLAACLVLLVAATDDQVCPSTCAPITIAGTAIASFTVFEPLLNIAMTAGVVAALAAGAASVDGVHDPGQWVNVYYFALLWVAATLIRVLTVRVAEKVDVARAERLAIELRQKVNAAVRDYDREQMRLLHDTVASTLLMVGTGTALSPARVAAQARRDLRVFTETSQAPAPPADLVAALRDHATHTTTPVSYAGVTAMWVDGATAATIAAAAREALTNVDRHSGATAVTITVHPGRIQIADDGCGFDLTRPTRGHGIADSIVARMQQLGGVAEISTQPGHGTTVELCWPTATAANATPAPDPERLIERAHMGYGLALVAYGLVNLLVTVPASLSVAAYPRLQWTLIAVTVAATLSAIPRVMGRTTPRARFGIMILVVVALVQSISMPIKDLDPQLQWAQGAIGWCVLPLLLSVRLRYAVGVLVWCWVVPAVYAIIRDPSVHTIVDLGYDTASVLVAQLCALVVADMIRRSAAAASAETESHMRLIAAAHIADAVQEEYDRRYADLAATIQPLLSALARGEPVDAETRSRAQLEYQRLRTLFDQSSSFEHVLLRELRPRVDAAQNRGIAVSVDVQGTLPAMDVPTARRLARFVDQVLHAAAAPARITVTAETAAVELSVMCQRAGHAELPTKSSVDDEDEFDLTTLDDTVWITVRHPLPERPSEHVRAGQPT</sequence>
<dbReference type="Pfam" id="PF02518">
    <property type="entry name" value="HATPase_c"/>
    <property type="match status" value="1"/>
</dbReference>
<name>A0A1A0M8R6_MYCMU</name>
<dbReference type="Proteomes" id="UP000093962">
    <property type="component" value="Unassembled WGS sequence"/>
</dbReference>
<keyword evidence="3" id="KW-0902">Two-component regulatory system</keyword>
<dbReference type="AlphaFoldDB" id="A0A1A0M8R6"/>
<dbReference type="SUPFAM" id="SSF55874">
    <property type="entry name" value="ATPase domain of HSP90 chaperone/DNA topoisomerase II/histidine kinase"/>
    <property type="match status" value="1"/>
</dbReference>
<keyword evidence="4" id="KW-0472">Membrane</keyword>
<gene>
    <name evidence="6" type="ORF">A5642_28165</name>
</gene>
<feature type="transmembrane region" description="Helical" evidence="4">
    <location>
        <begin position="151"/>
        <end position="172"/>
    </location>
</feature>
<feature type="transmembrane region" description="Helical" evidence="4">
    <location>
        <begin position="418"/>
        <end position="435"/>
    </location>
</feature>
<accession>A0A1A0M8R6</accession>
<keyword evidence="4" id="KW-0812">Transmembrane</keyword>
<keyword evidence="1" id="KW-0808">Transferase</keyword>
<dbReference type="RefSeq" id="WP_064860255.1">
    <property type="nucleotide sequence ID" value="NZ_LZSF01000230.1"/>
</dbReference>
<organism evidence="6 7">
    <name type="scientific">Mycolicibacterium mucogenicum</name>
    <name type="common">Mycobacterium mucogenicum</name>
    <dbReference type="NCBI Taxonomy" id="56689"/>
    <lineage>
        <taxon>Bacteria</taxon>
        <taxon>Bacillati</taxon>
        <taxon>Actinomycetota</taxon>
        <taxon>Actinomycetes</taxon>
        <taxon>Mycobacteriales</taxon>
        <taxon>Mycobacteriaceae</taxon>
        <taxon>Mycolicibacterium</taxon>
    </lineage>
</organism>
<evidence type="ECO:0000313" key="6">
    <source>
        <dbReference type="EMBL" id="OBA81795.1"/>
    </source>
</evidence>
<evidence type="ECO:0000259" key="5">
    <source>
        <dbReference type="SMART" id="SM00387"/>
    </source>
</evidence>
<dbReference type="CDD" id="cd16917">
    <property type="entry name" value="HATPase_UhpB-NarQ-NarX-like"/>
    <property type="match status" value="1"/>
</dbReference>
<dbReference type="PANTHER" id="PTHR24421:SF61">
    <property type="entry name" value="OXYGEN SENSOR HISTIDINE KINASE NREB"/>
    <property type="match status" value="1"/>
</dbReference>
<dbReference type="OrthoDB" id="3534856at2"/>
<evidence type="ECO:0000256" key="3">
    <source>
        <dbReference type="ARBA" id="ARBA00023012"/>
    </source>
</evidence>
<dbReference type="InterPro" id="IPR050482">
    <property type="entry name" value="Sensor_HK_TwoCompSys"/>
</dbReference>
<dbReference type="SMART" id="SM00387">
    <property type="entry name" value="HATPase_c"/>
    <property type="match status" value="1"/>
</dbReference>
<proteinExistence type="predicted"/>
<comment type="caution">
    <text evidence="6">The sequence shown here is derived from an EMBL/GenBank/DDBJ whole genome shotgun (WGS) entry which is preliminary data.</text>
</comment>
<feature type="transmembrane region" description="Helical" evidence="4">
    <location>
        <begin position="447"/>
        <end position="465"/>
    </location>
</feature>
<feature type="domain" description="Histidine kinase/HSP90-like ATPase" evidence="5">
    <location>
        <begin position="280"/>
        <end position="369"/>
    </location>
</feature>
<keyword evidence="2" id="KW-0418">Kinase</keyword>
<reference evidence="6 7" key="1">
    <citation type="submission" date="2016-06" db="EMBL/GenBank/DDBJ databases">
        <authorList>
            <person name="Kjaerup R.B."/>
            <person name="Dalgaard T.S."/>
            <person name="Juul-Madsen H.R."/>
        </authorList>
    </citation>
    <scope>NUCLEOTIDE SEQUENCE [LARGE SCALE GENOMIC DNA]</scope>
    <source>
        <strain evidence="6 7">1199456.5</strain>
    </source>
</reference>
<dbReference type="InterPro" id="IPR003594">
    <property type="entry name" value="HATPase_dom"/>
</dbReference>
<feature type="transmembrane region" description="Helical" evidence="4">
    <location>
        <begin position="70"/>
        <end position="89"/>
    </location>
</feature>
<feature type="transmembrane region" description="Helical" evidence="4">
    <location>
        <begin position="495"/>
        <end position="512"/>
    </location>
</feature>
<evidence type="ECO:0000256" key="1">
    <source>
        <dbReference type="ARBA" id="ARBA00022679"/>
    </source>
</evidence>
<feature type="transmembrane region" description="Helical" evidence="4">
    <location>
        <begin position="471"/>
        <end position="488"/>
    </location>
</feature>
<evidence type="ECO:0000256" key="4">
    <source>
        <dbReference type="SAM" id="Phobius"/>
    </source>
</evidence>
<evidence type="ECO:0000256" key="2">
    <source>
        <dbReference type="ARBA" id="ARBA00022777"/>
    </source>
</evidence>
<feature type="transmembrane region" description="Helical" evidence="4">
    <location>
        <begin position="390"/>
        <end position="412"/>
    </location>
</feature>
<protein>
    <recommendedName>
        <fullName evidence="5">Histidine kinase/HSP90-like ATPase domain-containing protein</fullName>
    </recommendedName>
</protein>
<keyword evidence="4" id="KW-1133">Transmembrane helix</keyword>
<dbReference type="InterPro" id="IPR036890">
    <property type="entry name" value="HATPase_C_sf"/>
</dbReference>
<dbReference type="GO" id="GO:0000160">
    <property type="term" value="P:phosphorelay signal transduction system"/>
    <property type="evidence" value="ECO:0007669"/>
    <property type="project" value="UniProtKB-KW"/>
</dbReference>
<dbReference type="Gene3D" id="3.30.565.10">
    <property type="entry name" value="Histidine kinase-like ATPase, C-terminal domain"/>
    <property type="match status" value="1"/>
</dbReference>
<dbReference type="GO" id="GO:0016301">
    <property type="term" value="F:kinase activity"/>
    <property type="evidence" value="ECO:0007669"/>
    <property type="project" value="UniProtKB-KW"/>
</dbReference>
<dbReference type="PANTHER" id="PTHR24421">
    <property type="entry name" value="NITRATE/NITRITE SENSOR PROTEIN NARX-RELATED"/>
    <property type="match status" value="1"/>
</dbReference>
<evidence type="ECO:0000313" key="7">
    <source>
        <dbReference type="Proteomes" id="UP000093962"/>
    </source>
</evidence>
<dbReference type="EMBL" id="LZSF01000230">
    <property type="protein sequence ID" value="OBA81795.1"/>
    <property type="molecule type" value="Genomic_DNA"/>
</dbReference>